<evidence type="ECO:0000313" key="3">
    <source>
        <dbReference type="Proteomes" id="UP000095759"/>
    </source>
</evidence>
<feature type="transmembrane region" description="Helical" evidence="1">
    <location>
        <begin position="61"/>
        <end position="83"/>
    </location>
</feature>
<dbReference type="OrthoDB" id="4310037at2"/>
<proteinExistence type="predicted"/>
<dbReference type="EMBL" id="MEHJ01000001">
    <property type="protein sequence ID" value="OEJ27764.1"/>
    <property type="molecule type" value="Genomic_DNA"/>
</dbReference>
<keyword evidence="1" id="KW-1133">Transmembrane helix</keyword>
<dbReference type="RefSeq" id="WP_069929622.1">
    <property type="nucleotide sequence ID" value="NZ_MEHI01000001.1"/>
</dbReference>
<dbReference type="Proteomes" id="UP000095759">
    <property type="component" value="Unassembled WGS sequence"/>
</dbReference>
<name>A0A1E5PEF9_9ACTN</name>
<keyword evidence="1" id="KW-0472">Membrane</keyword>
<keyword evidence="3" id="KW-1185">Reference proteome</keyword>
<protein>
    <recommendedName>
        <fullName evidence="4">DUF3618 domain-containing protein</fullName>
    </recommendedName>
</protein>
<comment type="caution">
    <text evidence="2">The sequence shown here is derived from an EMBL/GenBank/DDBJ whole genome shotgun (WGS) entry which is preliminary data.</text>
</comment>
<sequence>MSIDTDQTVVVEEYAELRRRLDVGLTRIDGQLALLAHRDDQADGDLAGLAARVTALEHNRWPLPTVSALTAAGALAVAVWQAVGR</sequence>
<gene>
    <name evidence="2" type="ORF">AS594_28035</name>
</gene>
<dbReference type="AlphaFoldDB" id="A0A1E5PEF9"/>
<reference evidence="2 3" key="1">
    <citation type="submission" date="2016-08" db="EMBL/GenBank/DDBJ databases">
        <title>Complete genome sequence of Streptomyces agglomeratus strain 6-3-2, a novel anti-MRSA actinomycete isolated from Wuli of Tebit, China.</title>
        <authorList>
            <person name="Chen X."/>
        </authorList>
    </citation>
    <scope>NUCLEOTIDE SEQUENCE [LARGE SCALE GENOMIC DNA]</scope>
    <source>
        <strain evidence="2 3">6-3-2</strain>
    </source>
</reference>
<accession>A0A1E5PEF9</accession>
<evidence type="ECO:0000313" key="2">
    <source>
        <dbReference type="EMBL" id="OEJ27764.1"/>
    </source>
</evidence>
<organism evidence="2 3">
    <name type="scientific">Streptomyces agglomeratus</name>
    <dbReference type="NCBI Taxonomy" id="285458"/>
    <lineage>
        <taxon>Bacteria</taxon>
        <taxon>Bacillati</taxon>
        <taxon>Actinomycetota</taxon>
        <taxon>Actinomycetes</taxon>
        <taxon>Kitasatosporales</taxon>
        <taxon>Streptomycetaceae</taxon>
        <taxon>Streptomyces</taxon>
    </lineage>
</organism>
<evidence type="ECO:0000256" key="1">
    <source>
        <dbReference type="SAM" id="Phobius"/>
    </source>
</evidence>
<keyword evidence="1" id="KW-0812">Transmembrane</keyword>
<evidence type="ECO:0008006" key="4">
    <source>
        <dbReference type="Google" id="ProtNLM"/>
    </source>
</evidence>